<evidence type="ECO:0000313" key="7">
    <source>
        <dbReference type="Proteomes" id="UP000479710"/>
    </source>
</evidence>
<evidence type="ECO:0000313" key="6">
    <source>
        <dbReference type="EMBL" id="KAF0912159.1"/>
    </source>
</evidence>
<dbReference type="Gene3D" id="1.10.238.10">
    <property type="entry name" value="EF-hand"/>
    <property type="match status" value="2"/>
</dbReference>
<keyword evidence="7" id="KW-1185">Reference proteome</keyword>
<evidence type="ECO:0000256" key="3">
    <source>
        <dbReference type="ARBA" id="ARBA00022837"/>
    </source>
</evidence>
<feature type="domain" description="EF-hand" evidence="5">
    <location>
        <begin position="112"/>
        <end position="147"/>
    </location>
</feature>
<dbReference type="PROSITE" id="PS50222">
    <property type="entry name" value="EF_HAND_2"/>
    <property type="match status" value="2"/>
</dbReference>
<dbReference type="Pfam" id="PF13499">
    <property type="entry name" value="EF-hand_7"/>
    <property type="match status" value="2"/>
</dbReference>
<reference evidence="6 7" key="1">
    <citation type="submission" date="2019-11" db="EMBL/GenBank/DDBJ databases">
        <title>Whole genome sequence of Oryza granulata.</title>
        <authorList>
            <person name="Li W."/>
        </authorList>
    </citation>
    <scope>NUCLEOTIDE SEQUENCE [LARGE SCALE GENOMIC DNA]</scope>
    <source>
        <strain evidence="7">cv. Menghai</strain>
        <tissue evidence="6">Leaf</tissue>
    </source>
</reference>
<dbReference type="GO" id="GO:0005509">
    <property type="term" value="F:calcium ion binding"/>
    <property type="evidence" value="ECO:0007669"/>
    <property type="project" value="InterPro"/>
</dbReference>
<evidence type="ECO:0000256" key="1">
    <source>
        <dbReference type="ARBA" id="ARBA00003291"/>
    </source>
</evidence>
<dbReference type="InterPro" id="IPR002048">
    <property type="entry name" value="EF_hand_dom"/>
</dbReference>
<evidence type="ECO:0000256" key="2">
    <source>
        <dbReference type="ARBA" id="ARBA00022737"/>
    </source>
</evidence>
<dbReference type="PANTHER" id="PTHR23050">
    <property type="entry name" value="CALCIUM BINDING PROTEIN"/>
    <property type="match status" value="1"/>
</dbReference>
<dbReference type="GO" id="GO:0043226">
    <property type="term" value="C:organelle"/>
    <property type="evidence" value="ECO:0007669"/>
    <property type="project" value="UniProtKB-ARBA"/>
</dbReference>
<organism evidence="6 7">
    <name type="scientific">Oryza meyeriana var. granulata</name>
    <dbReference type="NCBI Taxonomy" id="110450"/>
    <lineage>
        <taxon>Eukaryota</taxon>
        <taxon>Viridiplantae</taxon>
        <taxon>Streptophyta</taxon>
        <taxon>Embryophyta</taxon>
        <taxon>Tracheophyta</taxon>
        <taxon>Spermatophyta</taxon>
        <taxon>Magnoliopsida</taxon>
        <taxon>Liliopsida</taxon>
        <taxon>Poales</taxon>
        <taxon>Poaceae</taxon>
        <taxon>BOP clade</taxon>
        <taxon>Oryzoideae</taxon>
        <taxon>Oryzeae</taxon>
        <taxon>Oryzinae</taxon>
        <taxon>Oryza</taxon>
        <taxon>Oryza meyeriana</taxon>
    </lineage>
</organism>
<name>A0A6G1DIB7_9ORYZ</name>
<dbReference type="Proteomes" id="UP000479710">
    <property type="component" value="Unassembled WGS sequence"/>
</dbReference>
<dbReference type="AlphaFoldDB" id="A0A6G1DIB7"/>
<feature type="domain" description="EF-hand" evidence="5">
    <location>
        <begin position="149"/>
        <end position="184"/>
    </location>
</feature>
<accession>A0A6G1DIB7</accession>
<keyword evidence="2" id="KW-0677">Repeat</keyword>
<dbReference type="SUPFAM" id="SSF47473">
    <property type="entry name" value="EF-hand"/>
    <property type="match status" value="1"/>
</dbReference>
<comment type="function">
    <text evidence="1">Potential calcium sensor.</text>
</comment>
<dbReference type="CDD" id="cd00051">
    <property type="entry name" value="EFh"/>
    <property type="match status" value="1"/>
</dbReference>
<feature type="compositionally biased region" description="Basic residues" evidence="4">
    <location>
        <begin position="63"/>
        <end position="75"/>
    </location>
</feature>
<sequence>MGAVVPMLFKHSLRRAQDDAVVTGINSCWKTLNELIVRRMQASRFRGYYDEPSSAGGGYRREKQGRKKRLTAPKKKEIKRRTIDPKELNVIHAGTIDPKELNTTMRALGFELTPEQIQQMITEVDKDGSGTIDFNEFVHMMTDKMGERDAREELSKAFRIIDKDSNGKISDVDIQWLAIETGEPFTLNEVREMIEAADENEMGGRKQVSDSNNLLSFCIVTVTHLG</sequence>
<dbReference type="PROSITE" id="PS00018">
    <property type="entry name" value="EF_HAND_1"/>
    <property type="match status" value="2"/>
</dbReference>
<evidence type="ECO:0000259" key="5">
    <source>
        <dbReference type="PROSITE" id="PS50222"/>
    </source>
</evidence>
<dbReference type="SMART" id="SM00054">
    <property type="entry name" value="EFh"/>
    <property type="match status" value="2"/>
</dbReference>
<dbReference type="EMBL" id="SPHZ02000006">
    <property type="protein sequence ID" value="KAF0912159.1"/>
    <property type="molecule type" value="Genomic_DNA"/>
</dbReference>
<evidence type="ECO:0000256" key="4">
    <source>
        <dbReference type="SAM" id="MobiDB-lite"/>
    </source>
</evidence>
<keyword evidence="3" id="KW-0106">Calcium</keyword>
<dbReference type="OrthoDB" id="343296at2759"/>
<gene>
    <name evidence="6" type="ORF">E2562_013048</name>
</gene>
<dbReference type="InterPro" id="IPR011992">
    <property type="entry name" value="EF-hand-dom_pair"/>
</dbReference>
<dbReference type="InterPro" id="IPR050145">
    <property type="entry name" value="Centrin_CML-like"/>
</dbReference>
<comment type="caution">
    <text evidence="6">The sequence shown here is derived from an EMBL/GenBank/DDBJ whole genome shotgun (WGS) entry which is preliminary data.</text>
</comment>
<feature type="region of interest" description="Disordered" evidence="4">
    <location>
        <begin position="51"/>
        <end position="75"/>
    </location>
</feature>
<proteinExistence type="predicted"/>
<dbReference type="FunFam" id="1.10.238.10:FF:000178">
    <property type="entry name" value="Calmodulin-2 A"/>
    <property type="match status" value="1"/>
</dbReference>
<dbReference type="InterPro" id="IPR018247">
    <property type="entry name" value="EF_Hand_1_Ca_BS"/>
</dbReference>
<protein>
    <recommendedName>
        <fullName evidence="5">EF-hand domain-containing protein</fullName>
    </recommendedName>
</protein>